<keyword evidence="2 5" id="KW-0812">Transmembrane</keyword>
<dbReference type="InterPro" id="IPR013057">
    <property type="entry name" value="AA_transpt_TM"/>
</dbReference>
<evidence type="ECO:0000313" key="8">
    <source>
        <dbReference type="Proteomes" id="UP001153292"/>
    </source>
</evidence>
<feature type="transmembrane region" description="Helical" evidence="5">
    <location>
        <begin position="169"/>
        <end position="193"/>
    </location>
</feature>
<evidence type="ECO:0000313" key="7">
    <source>
        <dbReference type="EMBL" id="CAH0687352.1"/>
    </source>
</evidence>
<protein>
    <recommendedName>
        <fullName evidence="6">Amino acid transporter transmembrane domain-containing protein</fullName>
    </recommendedName>
</protein>
<feature type="transmembrane region" description="Helical" evidence="5">
    <location>
        <begin position="397"/>
        <end position="413"/>
    </location>
</feature>
<feature type="transmembrane region" description="Helical" evidence="5">
    <location>
        <begin position="460"/>
        <end position="478"/>
    </location>
</feature>
<keyword evidence="4 5" id="KW-0472">Membrane</keyword>
<evidence type="ECO:0000256" key="4">
    <source>
        <dbReference type="ARBA" id="ARBA00023136"/>
    </source>
</evidence>
<feature type="transmembrane region" description="Helical" evidence="5">
    <location>
        <begin position="354"/>
        <end position="376"/>
    </location>
</feature>
<dbReference type="PANTHER" id="PTHR22950">
    <property type="entry name" value="AMINO ACID TRANSPORTER"/>
    <property type="match status" value="1"/>
</dbReference>
<feature type="transmembrane region" description="Helical" evidence="5">
    <location>
        <begin position="279"/>
        <end position="299"/>
    </location>
</feature>
<evidence type="ECO:0000256" key="3">
    <source>
        <dbReference type="ARBA" id="ARBA00022989"/>
    </source>
</evidence>
<dbReference type="EMBL" id="OU963918">
    <property type="protein sequence ID" value="CAH0687352.1"/>
    <property type="molecule type" value="Genomic_DNA"/>
</dbReference>
<feature type="transmembrane region" description="Helical" evidence="5">
    <location>
        <begin position="239"/>
        <end position="259"/>
    </location>
</feature>
<evidence type="ECO:0000256" key="1">
    <source>
        <dbReference type="ARBA" id="ARBA00004141"/>
    </source>
</evidence>
<feature type="transmembrane region" description="Helical" evidence="5">
    <location>
        <begin position="108"/>
        <end position="131"/>
    </location>
</feature>
<evidence type="ECO:0000256" key="2">
    <source>
        <dbReference type="ARBA" id="ARBA00022692"/>
    </source>
</evidence>
<reference evidence="7" key="1">
    <citation type="submission" date="2021-12" db="EMBL/GenBank/DDBJ databases">
        <authorList>
            <person name="King R."/>
        </authorList>
    </citation>
    <scope>NUCLEOTIDE SEQUENCE</scope>
</reference>
<keyword evidence="3 5" id="KW-1133">Transmembrane helix</keyword>
<keyword evidence="8" id="KW-1185">Reference proteome</keyword>
<dbReference type="Pfam" id="PF01490">
    <property type="entry name" value="Aa_trans"/>
    <property type="match status" value="1"/>
</dbReference>
<organism evidence="7 8">
    <name type="scientific">Chilo suppressalis</name>
    <name type="common">Asiatic rice borer moth</name>
    <dbReference type="NCBI Taxonomy" id="168631"/>
    <lineage>
        <taxon>Eukaryota</taxon>
        <taxon>Metazoa</taxon>
        <taxon>Ecdysozoa</taxon>
        <taxon>Arthropoda</taxon>
        <taxon>Hexapoda</taxon>
        <taxon>Insecta</taxon>
        <taxon>Pterygota</taxon>
        <taxon>Neoptera</taxon>
        <taxon>Endopterygota</taxon>
        <taxon>Lepidoptera</taxon>
        <taxon>Glossata</taxon>
        <taxon>Ditrysia</taxon>
        <taxon>Pyraloidea</taxon>
        <taxon>Crambidae</taxon>
        <taxon>Crambinae</taxon>
        <taxon>Chilo</taxon>
    </lineage>
</organism>
<dbReference type="PANTHER" id="PTHR22950:SF349">
    <property type="entry name" value="AMINO ACID TRANSPORTER TRANSMEMBRANE DOMAIN-CONTAINING PROTEIN"/>
    <property type="match status" value="1"/>
</dbReference>
<gene>
    <name evidence="7" type="ORF">CHILSU_LOCUS7040</name>
</gene>
<comment type="subcellular location">
    <subcellularLocation>
        <location evidence="1">Membrane</location>
        <topology evidence="1">Multi-pass membrane protein</topology>
    </subcellularLocation>
</comment>
<feature type="transmembrane region" description="Helical" evidence="5">
    <location>
        <begin position="311"/>
        <end position="334"/>
    </location>
</feature>
<proteinExistence type="predicted"/>
<evidence type="ECO:0000259" key="6">
    <source>
        <dbReference type="Pfam" id="PF01490"/>
    </source>
</evidence>
<evidence type="ECO:0000256" key="5">
    <source>
        <dbReference type="SAM" id="Phobius"/>
    </source>
</evidence>
<feature type="transmembrane region" description="Helical" evidence="5">
    <location>
        <begin position="213"/>
        <end position="232"/>
    </location>
</feature>
<dbReference type="Proteomes" id="UP001153292">
    <property type="component" value="Chromosome 25"/>
</dbReference>
<accession>A0ABN8EDN8</accession>
<feature type="domain" description="Amino acid transporter transmembrane" evidence="6">
    <location>
        <begin position="78"/>
        <end position="475"/>
    </location>
</feature>
<name>A0ABN8EDN8_CHISP</name>
<sequence length="480" mass="54466">MNSAIGRSQVLRFYIKMFSGGNKPSSSAKDDDVSSLYSIKILSDFLDRSDSSLYHEVYPGTERAEYDFTLERRNVNGTNLLESTSHIVKGCLGVGILSMHVGYMHGGLWASLGVTAVIGSLVPYAMYMLVYSAQKLYVRLRVPRLTYSHLVEAAIATGPMRCCRKHSKVFRYSMDVILFSEVCGTCCIYQIMIASTMKQVLESLSPTILGWHLSLRIYILIVMVPFFCMSMITNLKYLAPFSLIADLFVAICILTTMYYSLSEAGDIRDRPAYKDFFGLIQFTGILLYSIDGASVTMPIENNMTKPLYFPMALQIGMTIVLLSVTLTGFFGYWGYGEKCRSPIITHMPFETVPIILGFLFLAALIVSFAINFWVPFRIIWHYIGRRHKRKHGVWERIYRGILVIIITCLSLAYPNLIRLMILMGNFFLSITTFIVPALIESLVTWRPRGQGSVRWRLLKNTLLITFGLALCICTLMYFDK</sequence>
<feature type="transmembrane region" description="Helical" evidence="5">
    <location>
        <begin position="419"/>
        <end position="439"/>
    </location>
</feature>